<dbReference type="AlphaFoldDB" id="A0A1I1E2Y2"/>
<dbReference type="SUPFAM" id="SSF53474">
    <property type="entry name" value="alpha/beta-Hydrolases"/>
    <property type="match status" value="1"/>
</dbReference>
<name>A0A1I1E2Y2_9SPHI</name>
<feature type="domain" description="Peptidase S9 prolyl oligopeptidase catalytic" evidence="6">
    <location>
        <begin position="650"/>
        <end position="804"/>
    </location>
</feature>
<dbReference type="GO" id="GO:0006508">
    <property type="term" value="P:proteolysis"/>
    <property type="evidence" value="ECO:0007669"/>
    <property type="project" value="UniProtKB-KW"/>
</dbReference>
<feature type="signal peptide" evidence="5">
    <location>
        <begin position="1"/>
        <end position="25"/>
    </location>
</feature>
<dbReference type="Gene3D" id="2.120.10.30">
    <property type="entry name" value="TolB, C-terminal domain"/>
    <property type="match status" value="1"/>
</dbReference>
<evidence type="ECO:0000256" key="2">
    <source>
        <dbReference type="ARBA" id="ARBA00022801"/>
    </source>
</evidence>
<dbReference type="FunFam" id="3.40.50.1820:FF:000049">
    <property type="entry name" value="probable glutamyl endopeptidase, chloroplastic"/>
    <property type="match status" value="1"/>
</dbReference>
<feature type="chain" id="PRO_5011611970" evidence="5">
    <location>
        <begin position="26"/>
        <end position="807"/>
    </location>
</feature>
<evidence type="ECO:0000313" key="7">
    <source>
        <dbReference type="EMBL" id="SFB81427.1"/>
    </source>
</evidence>
<dbReference type="GO" id="GO:0004177">
    <property type="term" value="F:aminopeptidase activity"/>
    <property type="evidence" value="ECO:0007669"/>
    <property type="project" value="UniProtKB-KW"/>
</dbReference>
<proteinExistence type="predicted"/>
<dbReference type="OrthoDB" id="6388416at2"/>
<keyword evidence="1" id="KW-0645">Protease</keyword>
<evidence type="ECO:0000256" key="3">
    <source>
        <dbReference type="ARBA" id="ARBA00022825"/>
    </source>
</evidence>
<evidence type="ECO:0000256" key="5">
    <source>
        <dbReference type="SAM" id="SignalP"/>
    </source>
</evidence>
<dbReference type="Pfam" id="PF00326">
    <property type="entry name" value="Peptidase_S9"/>
    <property type="match status" value="1"/>
</dbReference>
<dbReference type="Gene3D" id="3.40.50.1820">
    <property type="entry name" value="alpha/beta hydrolase"/>
    <property type="match status" value="1"/>
</dbReference>
<dbReference type="RefSeq" id="WP_090970292.1">
    <property type="nucleotide sequence ID" value="NZ_FOLL01000001.1"/>
</dbReference>
<keyword evidence="8" id="KW-1185">Reference proteome</keyword>
<dbReference type="Proteomes" id="UP000199577">
    <property type="component" value="Unassembled WGS sequence"/>
</dbReference>
<dbReference type="InterPro" id="IPR029058">
    <property type="entry name" value="AB_hydrolase_fold"/>
</dbReference>
<keyword evidence="2" id="KW-0378">Hydrolase</keyword>
<sequence length="807" mass="89960">MKRQLTACSSTFLLLWLPFLSTVTAQNSLTYQTPPESIRALVDAPNTPSVFFTKERDKMLLLERPDFPTIADISQPALGLAGLRINPANNAAVGSGFTTITVKDVKTGEEYPITGLPTEASIGNITFSPDEKWVAFSNSTKTAVELWVADLQQFVARRITDVPLNDAFGFTFTWAPGSTHILAKFIPEGRGSAPQASEVPTGPVVQENLGKTAPSRTYQNLLEDPHDERLFDYYLTGQLALVDLGGNLTEVGVPGIYRSVNYSPDGNYLLVQRVERPYSYLVPVYAFPYHTLIWDKNGNEVKRLYEAPLADNVPIGFDNVVTGQRAHGWRPDKPATLYWVEALDGGIARNKAEHRDAVYQLEAPFTGQPANLIQTALRYSGITWADKDFAILTERWRQTRKEKMTLFDSNSGKAIQVIADRSSEDTYTDPGRFVYTPNGFNRSVLLLDKGRQPTVFTISGGASPEGDRPFLMRWNLISGKTDTLFQSQAPYYESPVFFDNKGSLIISRESAEEPPNYYTVNLKSRSMTAITAFAHPYTSLEGVQKQQLSYKRNDGLTLTATLYLPAGYSKEDGPLPMLMWAYPREFKTAAAASQVKGSPYRFTRISWGSPIYWVTRGYAVLDNADMPIVGEGDEEPNDTFVPQVQANAKAAIDYVTSLGVADRKRIGVGGHSYGAFMTANLLAHTDLFAAGIARSGAYNRTLTPFGFQAEPRTYWQAPEVYYQMSPFSFADKIKTPLLLIHGMDDENSGTFPINSERLYAAIKGHGGTVRLVFLPKELHGYRAKESIYHTLWEMDRWLEQYVKNNGR</sequence>
<evidence type="ECO:0000259" key="6">
    <source>
        <dbReference type="Pfam" id="PF00326"/>
    </source>
</evidence>
<organism evidence="7 8">
    <name type="scientific">Parapedobacter composti</name>
    <dbReference type="NCBI Taxonomy" id="623281"/>
    <lineage>
        <taxon>Bacteria</taxon>
        <taxon>Pseudomonadati</taxon>
        <taxon>Bacteroidota</taxon>
        <taxon>Sphingobacteriia</taxon>
        <taxon>Sphingobacteriales</taxon>
        <taxon>Sphingobacteriaceae</taxon>
        <taxon>Parapedobacter</taxon>
    </lineage>
</organism>
<accession>A0A1I1E2Y2</accession>
<dbReference type="EMBL" id="FOLL01000001">
    <property type="protein sequence ID" value="SFB81427.1"/>
    <property type="molecule type" value="Genomic_DNA"/>
</dbReference>
<evidence type="ECO:0000313" key="8">
    <source>
        <dbReference type="Proteomes" id="UP000199577"/>
    </source>
</evidence>
<dbReference type="GO" id="GO:0004252">
    <property type="term" value="F:serine-type endopeptidase activity"/>
    <property type="evidence" value="ECO:0007669"/>
    <property type="project" value="TreeGrafter"/>
</dbReference>
<dbReference type="PANTHER" id="PTHR42776:SF28">
    <property type="entry name" value="GLUTAMYL ENDOPEPTIDASE, CHLOROPLASTIC-RELATED"/>
    <property type="match status" value="1"/>
</dbReference>
<keyword evidence="3" id="KW-0720">Serine protease</keyword>
<evidence type="ECO:0000256" key="1">
    <source>
        <dbReference type="ARBA" id="ARBA00022670"/>
    </source>
</evidence>
<dbReference type="InterPro" id="IPR001375">
    <property type="entry name" value="Peptidase_S9_cat"/>
</dbReference>
<dbReference type="InterPro" id="IPR011042">
    <property type="entry name" value="6-blade_b-propeller_TolB-like"/>
</dbReference>
<dbReference type="SUPFAM" id="SSF82171">
    <property type="entry name" value="DPP6 N-terminal domain-like"/>
    <property type="match status" value="1"/>
</dbReference>
<reference evidence="7 8" key="1">
    <citation type="submission" date="2016-10" db="EMBL/GenBank/DDBJ databases">
        <authorList>
            <person name="de Groot N.N."/>
        </authorList>
    </citation>
    <scope>NUCLEOTIDE SEQUENCE [LARGE SCALE GENOMIC DNA]</scope>
    <source>
        <strain evidence="7 8">DSM 22900</strain>
    </source>
</reference>
<gene>
    <name evidence="7" type="ORF">SAMN05421747_101279</name>
</gene>
<dbReference type="STRING" id="623281.SAMN05421747_101279"/>
<protein>
    <submittedName>
        <fullName evidence="7">Dipeptidyl aminopeptidase/acylaminoacyl peptidase</fullName>
    </submittedName>
</protein>
<dbReference type="PANTHER" id="PTHR42776">
    <property type="entry name" value="SERINE PEPTIDASE S9 FAMILY MEMBER"/>
    <property type="match status" value="1"/>
</dbReference>
<keyword evidence="7" id="KW-0031">Aminopeptidase</keyword>
<keyword evidence="4" id="KW-0809">Transit peptide</keyword>
<evidence type="ECO:0000256" key="4">
    <source>
        <dbReference type="ARBA" id="ARBA00022946"/>
    </source>
</evidence>
<keyword evidence="5" id="KW-0732">Signal</keyword>